<keyword evidence="3" id="KW-1185">Reference proteome</keyword>
<dbReference type="EMBL" id="JAGTJS010000003">
    <property type="protein sequence ID" value="KAH7272443.1"/>
    <property type="molecule type" value="Genomic_DNA"/>
</dbReference>
<evidence type="ECO:0000313" key="3">
    <source>
        <dbReference type="Proteomes" id="UP000736672"/>
    </source>
</evidence>
<protein>
    <submittedName>
        <fullName evidence="2">Uncharacterized protein</fullName>
    </submittedName>
</protein>
<reference evidence="2" key="1">
    <citation type="journal article" date="2021" name="Nat. Commun.">
        <title>Genetic determinants of endophytism in the Arabidopsis root mycobiome.</title>
        <authorList>
            <person name="Mesny F."/>
            <person name="Miyauchi S."/>
            <person name="Thiergart T."/>
            <person name="Pickel B."/>
            <person name="Atanasova L."/>
            <person name="Karlsson M."/>
            <person name="Huettel B."/>
            <person name="Barry K.W."/>
            <person name="Haridas S."/>
            <person name="Chen C."/>
            <person name="Bauer D."/>
            <person name="Andreopoulos W."/>
            <person name="Pangilinan J."/>
            <person name="LaButti K."/>
            <person name="Riley R."/>
            <person name="Lipzen A."/>
            <person name="Clum A."/>
            <person name="Drula E."/>
            <person name="Henrissat B."/>
            <person name="Kohler A."/>
            <person name="Grigoriev I.V."/>
            <person name="Martin F.M."/>
            <person name="Hacquard S."/>
        </authorList>
    </citation>
    <scope>NUCLEOTIDE SEQUENCE</scope>
    <source>
        <strain evidence="2">FSSC 5 MPI-SDFR-AT-0091</strain>
    </source>
</reference>
<organism evidence="2 3">
    <name type="scientific">Fusarium solani</name>
    <name type="common">Filamentous fungus</name>
    <dbReference type="NCBI Taxonomy" id="169388"/>
    <lineage>
        <taxon>Eukaryota</taxon>
        <taxon>Fungi</taxon>
        <taxon>Dikarya</taxon>
        <taxon>Ascomycota</taxon>
        <taxon>Pezizomycotina</taxon>
        <taxon>Sordariomycetes</taxon>
        <taxon>Hypocreomycetidae</taxon>
        <taxon>Hypocreales</taxon>
        <taxon>Nectriaceae</taxon>
        <taxon>Fusarium</taxon>
        <taxon>Fusarium solani species complex</taxon>
    </lineage>
</organism>
<accession>A0A9P9L1F4</accession>
<evidence type="ECO:0000313" key="2">
    <source>
        <dbReference type="EMBL" id="KAH7272443.1"/>
    </source>
</evidence>
<proteinExistence type="predicted"/>
<dbReference type="Proteomes" id="UP000736672">
    <property type="component" value="Unassembled WGS sequence"/>
</dbReference>
<sequence length="142" mass="15972">MSFPEFLFSIFLFRSAKLSAAVTPPSTPVHTLAPHISADSLRSPTRLCPCLFPLSTCSPFNLISAEEFYEAELITEEQFDSLDDDEWECAHLVNENNGEVPSSSMVQWLDGYIESDQTYWNCHYVSLSPMGHRRELGQTSGC</sequence>
<dbReference type="OrthoDB" id="409395at2759"/>
<feature type="chain" id="PRO_5040239321" evidence="1">
    <location>
        <begin position="21"/>
        <end position="142"/>
    </location>
</feature>
<dbReference type="AlphaFoldDB" id="A0A9P9L1F4"/>
<name>A0A9P9L1F4_FUSSL</name>
<feature type="signal peptide" evidence="1">
    <location>
        <begin position="1"/>
        <end position="20"/>
    </location>
</feature>
<keyword evidence="1" id="KW-0732">Signal</keyword>
<comment type="caution">
    <text evidence="2">The sequence shown here is derived from an EMBL/GenBank/DDBJ whole genome shotgun (WGS) entry which is preliminary data.</text>
</comment>
<gene>
    <name evidence="2" type="ORF">B0J15DRAFT_460190</name>
</gene>
<evidence type="ECO:0000256" key="1">
    <source>
        <dbReference type="SAM" id="SignalP"/>
    </source>
</evidence>